<protein>
    <submittedName>
        <fullName evidence="2">Uncharacterized protein</fullName>
    </submittedName>
</protein>
<sequence length="50" mass="5786">MLFNSIDFAIFLPIVFAIYWGLKKHLKAQNFFIAVASYVFMVCGIGVFFF</sequence>
<reference evidence="2 3" key="1">
    <citation type="submission" date="2018-06" db="EMBL/GenBank/DDBJ databases">
        <title>Genomic Encyclopedia of Archaeal and Bacterial Type Strains, Phase II (KMG-II): from individual species to whole genera.</title>
        <authorList>
            <person name="Goeker M."/>
        </authorList>
    </citation>
    <scope>NUCLEOTIDE SEQUENCE [LARGE SCALE GENOMIC DNA]</scope>
    <source>
        <strain evidence="2 3">DSM 15361</strain>
    </source>
</reference>
<evidence type="ECO:0000313" key="3">
    <source>
        <dbReference type="Proteomes" id="UP000249542"/>
    </source>
</evidence>
<dbReference type="Proteomes" id="UP000249542">
    <property type="component" value="Unassembled WGS sequence"/>
</dbReference>
<organism evidence="2 3">
    <name type="scientific">Mesonia algae</name>
    <dbReference type="NCBI Taxonomy" id="213248"/>
    <lineage>
        <taxon>Bacteria</taxon>
        <taxon>Pseudomonadati</taxon>
        <taxon>Bacteroidota</taxon>
        <taxon>Flavobacteriia</taxon>
        <taxon>Flavobacteriales</taxon>
        <taxon>Flavobacteriaceae</taxon>
        <taxon>Mesonia</taxon>
    </lineage>
</organism>
<proteinExistence type="predicted"/>
<feature type="transmembrane region" description="Helical" evidence="1">
    <location>
        <begin position="6"/>
        <end position="22"/>
    </location>
</feature>
<name>A0A2W7HWB7_9FLAO</name>
<feature type="transmembrane region" description="Helical" evidence="1">
    <location>
        <begin position="31"/>
        <end position="49"/>
    </location>
</feature>
<comment type="caution">
    <text evidence="2">The sequence shown here is derived from an EMBL/GenBank/DDBJ whole genome shotgun (WGS) entry which is preliminary data.</text>
</comment>
<keyword evidence="1" id="KW-1133">Transmembrane helix</keyword>
<accession>A0A2W7HWB7</accession>
<keyword evidence="1" id="KW-0812">Transmembrane</keyword>
<dbReference type="AlphaFoldDB" id="A0A2W7HWB7"/>
<dbReference type="EMBL" id="QKYV01000006">
    <property type="protein sequence ID" value="PZW39041.1"/>
    <property type="molecule type" value="Genomic_DNA"/>
</dbReference>
<evidence type="ECO:0000313" key="2">
    <source>
        <dbReference type="EMBL" id="PZW39041.1"/>
    </source>
</evidence>
<evidence type="ECO:0000256" key="1">
    <source>
        <dbReference type="SAM" id="Phobius"/>
    </source>
</evidence>
<keyword evidence="1" id="KW-0472">Membrane</keyword>
<keyword evidence="3" id="KW-1185">Reference proteome</keyword>
<gene>
    <name evidence="2" type="ORF">LX95_02181</name>
</gene>